<accession>A0ABW4KTX4</accession>
<evidence type="ECO:0000256" key="1">
    <source>
        <dbReference type="SAM" id="MobiDB-lite"/>
    </source>
</evidence>
<feature type="transmembrane region" description="Helical" evidence="2">
    <location>
        <begin position="90"/>
        <end position="109"/>
    </location>
</feature>
<comment type="caution">
    <text evidence="3">The sequence shown here is derived from an EMBL/GenBank/DDBJ whole genome shotgun (WGS) entry which is preliminary data.</text>
</comment>
<feature type="compositionally biased region" description="Low complexity" evidence="1">
    <location>
        <begin position="254"/>
        <end position="264"/>
    </location>
</feature>
<evidence type="ECO:0000313" key="4">
    <source>
        <dbReference type="Proteomes" id="UP001597304"/>
    </source>
</evidence>
<keyword evidence="2" id="KW-0812">Transmembrane</keyword>
<protein>
    <recommendedName>
        <fullName evidence="5">Anti sigma-E protein RseA N-terminal domain-containing protein</fullName>
    </recommendedName>
</protein>
<feature type="non-terminal residue" evidence="3">
    <location>
        <position position="333"/>
    </location>
</feature>
<feature type="region of interest" description="Disordered" evidence="1">
    <location>
        <begin position="44"/>
        <end position="84"/>
    </location>
</feature>
<feature type="compositionally biased region" description="Low complexity" evidence="1">
    <location>
        <begin position="278"/>
        <end position="289"/>
    </location>
</feature>
<sequence>MTAPTFRPEDDELLARWREATALDYQAPGAALRANVLAQAARVAEERAQGANAPAAAVPATGSADGKAAAPAAGPTSVARRPEAANDRRWLFSAAASVAVLGLAGLLALQFDRSPPGDQAVGLGQPSATPSAEVAPAPAEPAVASSAPAAAPAEAAAAKADAPPAAPAAAPQARDDVRHAGPSAAKAREATPAPQAAPVPAPPPEARSRARAEPTPAAPPAPAPAPAARPAPPPLADAPMSAPPQAFPAPSTGDAPAALRDAAPAAPPDVMTESAGEAAQMAPAPQRAPIGAGNLKAPAARAPDDAAVAGANHLERRAPASAGASGGVASAPG</sequence>
<keyword evidence="2" id="KW-1133">Transmembrane helix</keyword>
<gene>
    <name evidence="3" type="ORF">ACFSF0_03900</name>
</gene>
<keyword evidence="4" id="KW-1185">Reference proteome</keyword>
<dbReference type="EMBL" id="JBHUEJ010000009">
    <property type="protein sequence ID" value="MFD1709735.1"/>
    <property type="molecule type" value="Genomic_DNA"/>
</dbReference>
<reference evidence="4" key="1">
    <citation type="journal article" date="2019" name="Int. J. Syst. Evol. Microbiol.">
        <title>The Global Catalogue of Microorganisms (GCM) 10K type strain sequencing project: providing services to taxonomists for standard genome sequencing and annotation.</title>
        <authorList>
            <consortium name="The Broad Institute Genomics Platform"/>
            <consortium name="The Broad Institute Genome Sequencing Center for Infectious Disease"/>
            <person name="Wu L."/>
            <person name="Ma J."/>
        </authorList>
    </citation>
    <scope>NUCLEOTIDE SEQUENCE [LARGE SCALE GENOMIC DNA]</scope>
    <source>
        <strain evidence="4">LMG 29247</strain>
    </source>
</reference>
<feature type="region of interest" description="Disordered" evidence="1">
    <location>
        <begin position="112"/>
        <end position="333"/>
    </location>
</feature>
<proteinExistence type="predicted"/>
<organism evidence="3 4">
    <name type="scientific">Ottowia flava</name>
    <dbReference type="NCBI Taxonomy" id="2675430"/>
    <lineage>
        <taxon>Bacteria</taxon>
        <taxon>Pseudomonadati</taxon>
        <taxon>Pseudomonadota</taxon>
        <taxon>Betaproteobacteria</taxon>
        <taxon>Burkholderiales</taxon>
        <taxon>Comamonadaceae</taxon>
        <taxon>Ottowia</taxon>
    </lineage>
</organism>
<dbReference type="Proteomes" id="UP001597304">
    <property type="component" value="Unassembled WGS sequence"/>
</dbReference>
<feature type="compositionally biased region" description="Low complexity" evidence="1">
    <location>
        <begin position="319"/>
        <end position="333"/>
    </location>
</feature>
<feature type="compositionally biased region" description="Low complexity" evidence="1">
    <location>
        <begin position="126"/>
        <end position="172"/>
    </location>
</feature>
<feature type="compositionally biased region" description="Pro residues" evidence="1">
    <location>
        <begin position="195"/>
        <end position="205"/>
    </location>
</feature>
<name>A0ABW4KTX4_9BURK</name>
<feature type="compositionally biased region" description="Low complexity" evidence="1">
    <location>
        <begin position="297"/>
        <end position="311"/>
    </location>
</feature>
<evidence type="ECO:0000313" key="3">
    <source>
        <dbReference type="EMBL" id="MFD1709735.1"/>
    </source>
</evidence>
<keyword evidence="2" id="KW-0472">Membrane</keyword>
<evidence type="ECO:0000256" key="2">
    <source>
        <dbReference type="SAM" id="Phobius"/>
    </source>
</evidence>
<feature type="compositionally biased region" description="Low complexity" evidence="1">
    <location>
        <begin position="49"/>
        <end position="79"/>
    </location>
</feature>
<evidence type="ECO:0008006" key="5">
    <source>
        <dbReference type="Google" id="ProtNLM"/>
    </source>
</evidence>
<feature type="compositionally biased region" description="Pro residues" evidence="1">
    <location>
        <begin position="216"/>
        <end position="247"/>
    </location>
</feature>